<dbReference type="AlphaFoldDB" id="A0A161K4X2"/>
<dbReference type="PANTHER" id="PTHR12304:SF46">
    <property type="entry name" value="INOSINE-ADENOSINE-GUANOSINE-NUCLEOSIDE HYDROLASE"/>
    <property type="match status" value="1"/>
</dbReference>
<dbReference type="GO" id="GO:0008477">
    <property type="term" value="F:purine nucleosidase activity"/>
    <property type="evidence" value="ECO:0007669"/>
    <property type="project" value="UniProtKB-EC"/>
</dbReference>
<dbReference type="SUPFAM" id="SSF53590">
    <property type="entry name" value="Nucleoside hydrolase"/>
    <property type="match status" value="1"/>
</dbReference>
<dbReference type="Pfam" id="PF01156">
    <property type="entry name" value="IU_nuc_hydro"/>
    <property type="match status" value="1"/>
</dbReference>
<dbReference type="PANTHER" id="PTHR12304">
    <property type="entry name" value="INOSINE-URIDINE PREFERRING NUCLEOSIDE HYDROLASE"/>
    <property type="match status" value="1"/>
</dbReference>
<keyword evidence="2 4" id="KW-0326">Glycosidase</keyword>
<accession>A0A161K4X2</accession>
<dbReference type="InterPro" id="IPR036452">
    <property type="entry name" value="Ribo_hydro-like"/>
</dbReference>
<dbReference type="EC" id="3.2.2.1" evidence="4"/>
<evidence type="ECO:0000259" key="3">
    <source>
        <dbReference type="Pfam" id="PF01156"/>
    </source>
</evidence>
<dbReference type="InterPro" id="IPR023186">
    <property type="entry name" value="IUNH"/>
</dbReference>
<dbReference type="InterPro" id="IPR001910">
    <property type="entry name" value="Inosine/uridine_hydrolase_dom"/>
</dbReference>
<dbReference type="GO" id="GO:0005829">
    <property type="term" value="C:cytosol"/>
    <property type="evidence" value="ECO:0007669"/>
    <property type="project" value="TreeGrafter"/>
</dbReference>
<name>A0A161K4X2_9ZZZZ</name>
<proteinExistence type="predicted"/>
<evidence type="ECO:0000256" key="1">
    <source>
        <dbReference type="ARBA" id="ARBA00022801"/>
    </source>
</evidence>
<dbReference type="GO" id="GO:0006152">
    <property type="term" value="P:purine nucleoside catabolic process"/>
    <property type="evidence" value="ECO:0007669"/>
    <property type="project" value="TreeGrafter"/>
</dbReference>
<dbReference type="Gene3D" id="3.90.245.10">
    <property type="entry name" value="Ribonucleoside hydrolase-like"/>
    <property type="match status" value="1"/>
</dbReference>
<protein>
    <submittedName>
        <fullName evidence="4">Inosine-uridine preferring nucleoside hydrolase</fullName>
        <ecNumber evidence="4">3.2.2.1</ecNumber>
    </submittedName>
</protein>
<gene>
    <name evidence="4" type="ORF">MGWOODY_Tha346</name>
</gene>
<feature type="domain" description="Inosine/uridine-preferring nucleoside hydrolase" evidence="3">
    <location>
        <begin position="28"/>
        <end position="299"/>
    </location>
</feature>
<sequence>MFKHVFYLLLVAASLASNSHADNAKKAIIFDTDMAIDDWLSLLYLEKNSSIDIRAITVSNSGESHCQAGLDNATNLLKLVSDRSVPIACGDDYPLDGYFVFPQPWRLDSDTLSGIDMSHWLQHPSANVQASLHAAELIHQTIINSDQPLTIVAVGPLTNIAQWLQRYPDDQSKVAELIMMGGSYQQGGNIIVPKFTAGHPNTVSEWNYFIDPLATQIVLSSALHKTMVGLDVTNKVRVTHGFADALKLMVSDPAGQFVDRVMDNNRWFIDTGEYYFWDVMAAIVSANPTLCEGPDIALTAVVEKASDTPYLGTSDLTMPASAASGKARQHLNAANAGQVVAASSGPTTKVCMNTRPADVFTEFQTIISQP</sequence>
<keyword evidence="1 4" id="KW-0378">Hydrolase</keyword>
<organism evidence="4">
    <name type="scientific">hydrothermal vent metagenome</name>
    <dbReference type="NCBI Taxonomy" id="652676"/>
    <lineage>
        <taxon>unclassified sequences</taxon>
        <taxon>metagenomes</taxon>
        <taxon>ecological metagenomes</taxon>
    </lineage>
</organism>
<evidence type="ECO:0000313" key="4">
    <source>
        <dbReference type="EMBL" id="CUS42996.1"/>
    </source>
</evidence>
<dbReference type="EMBL" id="CZQC01000073">
    <property type="protein sequence ID" value="CUS42996.1"/>
    <property type="molecule type" value="Genomic_DNA"/>
</dbReference>
<reference evidence="4" key="1">
    <citation type="submission" date="2015-10" db="EMBL/GenBank/DDBJ databases">
        <authorList>
            <person name="Gilbert D.G."/>
        </authorList>
    </citation>
    <scope>NUCLEOTIDE SEQUENCE</scope>
</reference>
<evidence type="ECO:0000256" key="2">
    <source>
        <dbReference type="ARBA" id="ARBA00023295"/>
    </source>
</evidence>